<dbReference type="PANTHER" id="PTHR30535">
    <property type="entry name" value="VITAMIN B12-BINDING PROTEIN"/>
    <property type="match status" value="1"/>
</dbReference>
<protein>
    <submittedName>
        <fullName evidence="2">ABC transporter substrate-binding protein</fullName>
    </submittedName>
</protein>
<dbReference type="Pfam" id="PF01497">
    <property type="entry name" value="Peripla_BP_2"/>
    <property type="match status" value="1"/>
</dbReference>
<evidence type="ECO:0000313" key="3">
    <source>
        <dbReference type="Proteomes" id="UP001500185"/>
    </source>
</evidence>
<proteinExistence type="predicted"/>
<dbReference type="PANTHER" id="PTHR30535:SF34">
    <property type="entry name" value="MOLYBDATE-BINDING PROTEIN MOLA"/>
    <property type="match status" value="1"/>
</dbReference>
<dbReference type="Gene3D" id="3.40.50.1980">
    <property type="entry name" value="Nitrogenase molybdenum iron protein domain"/>
    <property type="match status" value="2"/>
</dbReference>
<dbReference type="SUPFAM" id="SSF53807">
    <property type="entry name" value="Helical backbone' metal receptor"/>
    <property type="match status" value="1"/>
</dbReference>
<dbReference type="InterPro" id="IPR002491">
    <property type="entry name" value="ABC_transptr_periplasmic_BD"/>
</dbReference>
<evidence type="ECO:0000313" key="2">
    <source>
        <dbReference type="EMBL" id="GAA0758088.1"/>
    </source>
</evidence>
<dbReference type="EMBL" id="BAAAGG010000005">
    <property type="protein sequence ID" value="GAA0758088.1"/>
    <property type="molecule type" value="Genomic_DNA"/>
</dbReference>
<reference evidence="3" key="1">
    <citation type="journal article" date="2019" name="Int. J. Syst. Evol. Microbiol.">
        <title>The Global Catalogue of Microorganisms (GCM) 10K type strain sequencing project: providing services to taxonomists for standard genome sequencing and annotation.</title>
        <authorList>
            <consortium name="The Broad Institute Genomics Platform"/>
            <consortium name="The Broad Institute Genome Sequencing Center for Infectious Disease"/>
            <person name="Wu L."/>
            <person name="Ma J."/>
        </authorList>
    </citation>
    <scope>NUCLEOTIDE SEQUENCE [LARGE SCALE GENOMIC DNA]</scope>
    <source>
        <strain evidence="3">JCM 16231</strain>
    </source>
</reference>
<evidence type="ECO:0000259" key="1">
    <source>
        <dbReference type="PROSITE" id="PS50983"/>
    </source>
</evidence>
<feature type="domain" description="Fe/B12 periplasmic-binding" evidence="1">
    <location>
        <begin position="91"/>
        <end position="363"/>
    </location>
</feature>
<keyword evidence="3" id="KW-1185">Reference proteome</keyword>
<accession>A0ABP3VG02</accession>
<dbReference type="InterPro" id="IPR050902">
    <property type="entry name" value="ABC_Transporter_SBP"/>
</dbReference>
<dbReference type="RefSeq" id="WP_224454020.1">
    <property type="nucleotide sequence ID" value="NZ_BAAAGG010000005.1"/>
</dbReference>
<dbReference type="Proteomes" id="UP001500185">
    <property type="component" value="Unassembled WGS sequence"/>
</dbReference>
<organism evidence="2 3">
    <name type="scientific">Psychroflexus lacisalsi</name>
    <dbReference type="NCBI Taxonomy" id="503928"/>
    <lineage>
        <taxon>Bacteria</taxon>
        <taxon>Pseudomonadati</taxon>
        <taxon>Bacteroidota</taxon>
        <taxon>Flavobacteriia</taxon>
        <taxon>Flavobacteriales</taxon>
        <taxon>Flavobacteriaceae</taxon>
        <taxon>Psychroflexus</taxon>
    </lineage>
</organism>
<comment type="caution">
    <text evidence="2">The sequence shown here is derived from an EMBL/GenBank/DDBJ whole genome shotgun (WGS) entry which is preliminary data.</text>
</comment>
<dbReference type="PROSITE" id="PS50983">
    <property type="entry name" value="FE_B12_PBP"/>
    <property type="match status" value="1"/>
</dbReference>
<gene>
    <name evidence="2" type="ORF">GCM10009433_14930</name>
</gene>
<sequence>MKPLLVFIIISCFFACKKVDESSNDNQNYTEVEIEYANGFEIHEYPEFAKVTVHSPWQNAKKDIVYLLINENGEIPDNITYDVLIQLPIKSLVTTSTTHIPSLITLDKLDQLVGFPNLDYISSKEARVMINDGNIKELGKNESLNTEVLLSVQPDVVFSFAVEGQNKTLNQIQNSGIPVVYNGDWLENDALGKAEWIKFFGVFLGELEASIQSFNQVESTYNSVKKIASKISDQPTVISGAMHQDRWYLPYGTSWQAQFFKDANANYIYKNTEGKGSAAYSFETVLQDAQNAEFWISPGQFTSYPQLLESNIHYQEFEAFQEKNIYTMARITGETGGVLFYELGPNRPDLILKDLVKIFHPELLENEEFTFFKPLSVE</sequence>
<name>A0ABP3VG02_9FLAO</name>